<feature type="transmembrane region" description="Helical" evidence="1">
    <location>
        <begin position="51"/>
        <end position="72"/>
    </location>
</feature>
<evidence type="ECO:0000256" key="1">
    <source>
        <dbReference type="SAM" id="Phobius"/>
    </source>
</evidence>
<feature type="transmembrane region" description="Helical" evidence="1">
    <location>
        <begin position="84"/>
        <end position="103"/>
    </location>
</feature>
<dbReference type="InParanoid" id="A0A066WEU4"/>
<dbReference type="HOGENOM" id="CLU_058254_0_0_1"/>
<dbReference type="STRING" id="1037660.A0A066WEU4"/>
<keyword evidence="1" id="KW-0472">Membrane</keyword>
<dbReference type="RefSeq" id="XP_013245306.1">
    <property type="nucleotide sequence ID" value="XM_013389852.1"/>
</dbReference>
<feature type="transmembrane region" description="Helical" evidence="1">
    <location>
        <begin position="12"/>
        <end position="31"/>
    </location>
</feature>
<dbReference type="AlphaFoldDB" id="A0A066WEU4"/>
<feature type="transmembrane region" description="Helical" evidence="1">
    <location>
        <begin position="187"/>
        <end position="211"/>
    </location>
</feature>
<protein>
    <submittedName>
        <fullName evidence="2">Hypothetiocal protein</fullName>
    </submittedName>
</protein>
<accession>A0A066WEU4</accession>
<dbReference type="Proteomes" id="UP000027361">
    <property type="component" value="Unassembled WGS sequence"/>
</dbReference>
<keyword evidence="1" id="KW-1133">Transmembrane helix</keyword>
<keyword evidence="1" id="KW-0812">Transmembrane</keyword>
<feature type="transmembrane region" description="Helical" evidence="1">
    <location>
        <begin position="232"/>
        <end position="254"/>
    </location>
</feature>
<feature type="transmembrane region" description="Helical" evidence="1">
    <location>
        <begin position="147"/>
        <end position="175"/>
    </location>
</feature>
<feature type="transmembrane region" description="Helical" evidence="1">
    <location>
        <begin position="115"/>
        <end position="135"/>
    </location>
</feature>
<keyword evidence="3" id="KW-1185">Reference proteome</keyword>
<feature type="transmembrane region" description="Helical" evidence="1">
    <location>
        <begin position="260"/>
        <end position="281"/>
    </location>
</feature>
<comment type="caution">
    <text evidence="2">The sequence shown here is derived from an EMBL/GenBank/DDBJ whole genome shotgun (WGS) entry which is preliminary data.</text>
</comment>
<dbReference type="OrthoDB" id="5586934at2759"/>
<reference evidence="2 3" key="1">
    <citation type="submission" date="2014-05" db="EMBL/GenBank/DDBJ databases">
        <title>Draft genome sequence of a rare smut relative, Tilletiaria anomala UBC 951.</title>
        <authorList>
            <consortium name="DOE Joint Genome Institute"/>
            <person name="Toome M."/>
            <person name="Kuo A."/>
            <person name="Henrissat B."/>
            <person name="Lipzen A."/>
            <person name="Tritt A."/>
            <person name="Yoshinaga Y."/>
            <person name="Zane M."/>
            <person name="Barry K."/>
            <person name="Grigoriev I.V."/>
            <person name="Spatafora J.W."/>
            <person name="Aimea M.C."/>
        </authorList>
    </citation>
    <scope>NUCLEOTIDE SEQUENCE [LARGE SCALE GENOMIC DNA]</scope>
    <source>
        <strain evidence="2 3">UBC 951</strain>
    </source>
</reference>
<proteinExistence type="predicted"/>
<gene>
    <name evidence="2" type="ORF">K437DRAFT_261385</name>
</gene>
<organism evidence="2 3">
    <name type="scientific">Tilletiaria anomala (strain ATCC 24038 / CBS 436.72 / UBC 951)</name>
    <dbReference type="NCBI Taxonomy" id="1037660"/>
    <lineage>
        <taxon>Eukaryota</taxon>
        <taxon>Fungi</taxon>
        <taxon>Dikarya</taxon>
        <taxon>Basidiomycota</taxon>
        <taxon>Ustilaginomycotina</taxon>
        <taxon>Exobasidiomycetes</taxon>
        <taxon>Georgefischeriales</taxon>
        <taxon>Tilletiariaceae</taxon>
        <taxon>Tilletiaria</taxon>
    </lineage>
</organism>
<sequence length="301" mass="32907">MAHWKDSLAIKAVNVLAFVIFLSSNAYTSLAPEKGNWGAGPHETYITPERWIFAVWPVIHTLLLGMVVIQFFEVGYDPVVKVVGWRFPILAVLTSIYSALNTASTEHGEHHDRRVFSILAFVALLLSAGVISHIYRDLKVRHAPSSWIDALFVHVPFSLYHGFVVVLLVVSGFAAFGVNANKHSAGVITKILVFMALLFLEATAAGYVVVMQCPTTNTLRRAHACPLAHSQFYGKGDIGGALVICLSLLAIFQHQTASSFIHWSALAFFIISLVAVLRATIAAFRGGRIALSDEERAPLVV</sequence>
<dbReference type="GeneID" id="25265584"/>
<evidence type="ECO:0000313" key="3">
    <source>
        <dbReference type="Proteomes" id="UP000027361"/>
    </source>
</evidence>
<dbReference type="OMA" id="YITPAPW"/>
<dbReference type="EMBL" id="JMSN01000010">
    <property type="protein sequence ID" value="KDN52462.1"/>
    <property type="molecule type" value="Genomic_DNA"/>
</dbReference>
<evidence type="ECO:0000313" key="2">
    <source>
        <dbReference type="EMBL" id="KDN52462.1"/>
    </source>
</evidence>
<name>A0A066WEU4_TILAU</name>